<evidence type="ECO:0000256" key="8">
    <source>
        <dbReference type="ARBA" id="ARBA00023010"/>
    </source>
</evidence>
<dbReference type="OrthoDB" id="364224at2759"/>
<keyword evidence="12" id="KW-1185">Reference proteome</keyword>
<dbReference type="eggNOG" id="KOG1332">
    <property type="taxonomic scope" value="Eukaryota"/>
</dbReference>
<keyword evidence="7" id="KW-0653">Protein transport</keyword>
<dbReference type="GO" id="GO:0005198">
    <property type="term" value="F:structural molecule activity"/>
    <property type="evidence" value="ECO:0007669"/>
    <property type="project" value="InterPro"/>
</dbReference>
<comment type="similarity">
    <text evidence="2">Belongs to the WD repeat SEC13 family.</text>
</comment>
<evidence type="ECO:0000256" key="1">
    <source>
        <dbReference type="ARBA" id="ARBA00004567"/>
    </source>
</evidence>
<keyword evidence="9" id="KW-0906">Nuclear pore complex</keyword>
<dbReference type="GO" id="GO:0006606">
    <property type="term" value="P:protein import into nucleus"/>
    <property type="evidence" value="ECO:0007669"/>
    <property type="project" value="TreeGrafter"/>
</dbReference>
<reference evidence="11" key="1">
    <citation type="submission" date="2013-12" db="EMBL/GenBank/DDBJ databases">
        <authorList>
            <person name="Omoto C.K."/>
            <person name="Sibley D."/>
            <person name="Venepally P."/>
            <person name="Hadjithomas M."/>
            <person name="Karamycheva S."/>
            <person name="Brunk B."/>
            <person name="Roos D."/>
            <person name="Caler E."/>
            <person name="Lorenzi H."/>
        </authorList>
    </citation>
    <scope>NUCLEOTIDE SEQUENCE</scope>
</reference>
<evidence type="ECO:0000256" key="3">
    <source>
        <dbReference type="ARBA" id="ARBA00022448"/>
    </source>
</evidence>
<dbReference type="GO" id="GO:0031080">
    <property type="term" value="C:nuclear pore outer ring"/>
    <property type="evidence" value="ECO:0007669"/>
    <property type="project" value="TreeGrafter"/>
</dbReference>
<dbReference type="GO" id="GO:0090114">
    <property type="term" value="P:COPII-coated vesicle budding"/>
    <property type="evidence" value="ECO:0007669"/>
    <property type="project" value="TreeGrafter"/>
</dbReference>
<dbReference type="EMBL" id="AFNH02000517">
    <property type="protein sequence ID" value="EZG67409.1"/>
    <property type="molecule type" value="Genomic_DNA"/>
</dbReference>
<dbReference type="Proteomes" id="UP000019763">
    <property type="component" value="Unassembled WGS sequence"/>
</dbReference>
<dbReference type="Pfam" id="PF00400">
    <property type="entry name" value="WD40"/>
    <property type="match status" value="1"/>
</dbReference>
<dbReference type="SUPFAM" id="SSF50978">
    <property type="entry name" value="WD40 repeat-like"/>
    <property type="match status" value="1"/>
</dbReference>
<evidence type="ECO:0000256" key="7">
    <source>
        <dbReference type="ARBA" id="ARBA00022927"/>
    </source>
</evidence>
<dbReference type="InterPro" id="IPR001680">
    <property type="entry name" value="WD40_rpt"/>
</dbReference>
<dbReference type="GeneID" id="22912527"/>
<keyword evidence="4" id="KW-0853">WD repeat</keyword>
<keyword evidence="10" id="KW-0539">Nucleus</keyword>
<dbReference type="InterPro" id="IPR015943">
    <property type="entry name" value="WD40/YVTN_repeat-like_dom_sf"/>
</dbReference>
<dbReference type="GO" id="GO:0030127">
    <property type="term" value="C:COPII vesicle coat"/>
    <property type="evidence" value="ECO:0007669"/>
    <property type="project" value="TreeGrafter"/>
</dbReference>
<evidence type="ECO:0000256" key="4">
    <source>
        <dbReference type="ARBA" id="ARBA00022574"/>
    </source>
</evidence>
<dbReference type="PANTHER" id="PTHR11024:SF2">
    <property type="entry name" value="PROTEIN SEC13 HOMOLOG"/>
    <property type="match status" value="1"/>
</dbReference>
<dbReference type="Gene3D" id="2.130.10.10">
    <property type="entry name" value="YVTN repeat-like/Quinoprotein amine dehydrogenase"/>
    <property type="match status" value="1"/>
</dbReference>
<dbReference type="InterPro" id="IPR037363">
    <property type="entry name" value="Sec13/Seh1_fam"/>
</dbReference>
<keyword evidence="6" id="KW-0509">mRNA transport</keyword>
<evidence type="ECO:0000313" key="11">
    <source>
        <dbReference type="EMBL" id="EZG67409.1"/>
    </source>
</evidence>
<dbReference type="InterPro" id="IPR036322">
    <property type="entry name" value="WD40_repeat_dom_sf"/>
</dbReference>
<evidence type="ECO:0000256" key="10">
    <source>
        <dbReference type="ARBA" id="ARBA00023242"/>
    </source>
</evidence>
<evidence type="ECO:0000256" key="5">
    <source>
        <dbReference type="ARBA" id="ARBA00022737"/>
    </source>
</evidence>
<protein>
    <submittedName>
        <fullName evidence="11">Transport protein SEC13</fullName>
    </submittedName>
</protein>
<name>A0A023B7H3_GRENI</name>
<evidence type="ECO:0000256" key="9">
    <source>
        <dbReference type="ARBA" id="ARBA00023132"/>
    </source>
</evidence>
<dbReference type="GO" id="GO:0051028">
    <property type="term" value="P:mRNA transport"/>
    <property type="evidence" value="ECO:0007669"/>
    <property type="project" value="UniProtKB-KW"/>
</dbReference>
<dbReference type="AlphaFoldDB" id="A0A023B7H3"/>
<dbReference type="PANTHER" id="PTHR11024">
    <property type="entry name" value="NUCLEAR PORE COMPLEX PROTEIN SEC13 / SEH1 FAMILY MEMBER"/>
    <property type="match status" value="1"/>
</dbReference>
<dbReference type="SMART" id="SM00320">
    <property type="entry name" value="WD40"/>
    <property type="match status" value="3"/>
</dbReference>
<keyword evidence="8" id="KW-0811">Translocation</keyword>
<keyword evidence="3" id="KW-0813">Transport</keyword>
<accession>A0A023B7H3</accession>
<keyword evidence="5" id="KW-0677">Repeat</keyword>
<gene>
    <name evidence="11" type="ORF">GNI_068840</name>
</gene>
<organism evidence="11 12">
    <name type="scientific">Gregarina niphandrodes</name>
    <name type="common">Septate eugregarine</name>
    <dbReference type="NCBI Taxonomy" id="110365"/>
    <lineage>
        <taxon>Eukaryota</taxon>
        <taxon>Sar</taxon>
        <taxon>Alveolata</taxon>
        <taxon>Apicomplexa</taxon>
        <taxon>Conoidasida</taxon>
        <taxon>Gregarinasina</taxon>
        <taxon>Eugregarinorida</taxon>
        <taxon>Gregarinidae</taxon>
        <taxon>Gregarina</taxon>
    </lineage>
</organism>
<comment type="subcellular location">
    <subcellularLocation>
        <location evidence="1">Nucleus</location>
        <location evidence="1">Nuclear pore complex</location>
    </subcellularLocation>
</comment>
<evidence type="ECO:0000256" key="2">
    <source>
        <dbReference type="ARBA" id="ARBA00010102"/>
    </source>
</evidence>
<dbReference type="RefSeq" id="XP_011130242.1">
    <property type="nucleotide sequence ID" value="XM_011131940.1"/>
</dbReference>
<dbReference type="VEuPathDB" id="CryptoDB:GNI_068840"/>
<evidence type="ECO:0000256" key="6">
    <source>
        <dbReference type="ARBA" id="ARBA00022816"/>
    </source>
</evidence>
<evidence type="ECO:0000313" key="12">
    <source>
        <dbReference type="Proteomes" id="UP000019763"/>
    </source>
</evidence>
<comment type="caution">
    <text evidence="11">The sequence shown here is derived from an EMBL/GenBank/DDBJ whole genome shotgun (WGS) entry which is preliminary data.</text>
</comment>
<proteinExistence type="inferred from homology"/>
<sequence>MASCGADCRVVIQKENPQTRVWEVLYVDDQNTSVIRSVSFTNSPGSPPSDQYQMSALRPTSGVGLHLAAACLDGTVVVLSLQADHNWKKMTFQAHLGAAYVARWSGLEYGQASDDLMNPGRRLASGGQDGEVHVYIYDGNTYILEQALQGHKRPIVDIAWMPPNDTREERIASLGDDGTTIIWTKPHNGHWSKAQMKPKAAPGSHHLGWSFDGSCIALSLKDGQPPLKLL</sequence>